<dbReference type="Proteomes" id="UP001415857">
    <property type="component" value="Unassembled WGS sequence"/>
</dbReference>
<gene>
    <name evidence="1" type="ORF">L1049_027221</name>
</gene>
<proteinExistence type="predicted"/>
<name>A0AAP0R3Y5_LIQFO</name>
<comment type="caution">
    <text evidence="1">The sequence shown here is derived from an EMBL/GenBank/DDBJ whole genome shotgun (WGS) entry which is preliminary data.</text>
</comment>
<evidence type="ECO:0000313" key="2">
    <source>
        <dbReference type="Proteomes" id="UP001415857"/>
    </source>
</evidence>
<accession>A0AAP0R3Y5</accession>
<organism evidence="1 2">
    <name type="scientific">Liquidambar formosana</name>
    <name type="common">Formosan gum</name>
    <dbReference type="NCBI Taxonomy" id="63359"/>
    <lineage>
        <taxon>Eukaryota</taxon>
        <taxon>Viridiplantae</taxon>
        <taxon>Streptophyta</taxon>
        <taxon>Embryophyta</taxon>
        <taxon>Tracheophyta</taxon>
        <taxon>Spermatophyta</taxon>
        <taxon>Magnoliopsida</taxon>
        <taxon>eudicotyledons</taxon>
        <taxon>Gunneridae</taxon>
        <taxon>Pentapetalae</taxon>
        <taxon>Saxifragales</taxon>
        <taxon>Altingiaceae</taxon>
        <taxon>Liquidambar</taxon>
    </lineage>
</organism>
<evidence type="ECO:0000313" key="1">
    <source>
        <dbReference type="EMBL" id="KAK9265351.1"/>
    </source>
</evidence>
<dbReference type="AlphaFoldDB" id="A0AAP0R3Y5"/>
<reference evidence="1 2" key="1">
    <citation type="journal article" date="2024" name="Plant J.">
        <title>Genome sequences and population genomics reveal climatic adaptation and genomic divergence between two closely related sweetgum species.</title>
        <authorList>
            <person name="Xu W.Q."/>
            <person name="Ren C.Q."/>
            <person name="Zhang X.Y."/>
            <person name="Comes H.P."/>
            <person name="Liu X.H."/>
            <person name="Li Y.G."/>
            <person name="Kettle C.J."/>
            <person name="Jalonen R."/>
            <person name="Gaisberger H."/>
            <person name="Ma Y.Z."/>
            <person name="Qiu Y.X."/>
        </authorList>
    </citation>
    <scope>NUCLEOTIDE SEQUENCE [LARGE SCALE GENOMIC DNA]</scope>
    <source>
        <strain evidence="1">Hangzhou</strain>
    </source>
</reference>
<sequence>MTPKPGDLHIQRASPNLLNSARVEFGLGAPSAHPASVNPRGGGPLLAKFLPLNLARE</sequence>
<dbReference type="EMBL" id="JBBPBK010000411">
    <property type="protein sequence ID" value="KAK9265351.1"/>
    <property type="molecule type" value="Genomic_DNA"/>
</dbReference>
<keyword evidence="2" id="KW-1185">Reference proteome</keyword>
<protein>
    <submittedName>
        <fullName evidence="1">Uncharacterized protein</fullName>
    </submittedName>
</protein>